<keyword evidence="2" id="KW-0812">Transmembrane</keyword>
<accession>A0AAD7J859</accession>
<proteinExistence type="predicted"/>
<reference evidence="3" key="1">
    <citation type="submission" date="2023-03" db="EMBL/GenBank/DDBJ databases">
        <title>Massive genome expansion in bonnet fungi (Mycena s.s.) driven by repeated elements and novel gene families across ecological guilds.</title>
        <authorList>
            <consortium name="Lawrence Berkeley National Laboratory"/>
            <person name="Harder C.B."/>
            <person name="Miyauchi S."/>
            <person name="Viragh M."/>
            <person name="Kuo A."/>
            <person name="Thoen E."/>
            <person name="Andreopoulos B."/>
            <person name="Lu D."/>
            <person name="Skrede I."/>
            <person name="Drula E."/>
            <person name="Henrissat B."/>
            <person name="Morin E."/>
            <person name="Kohler A."/>
            <person name="Barry K."/>
            <person name="LaButti K."/>
            <person name="Morin E."/>
            <person name="Salamov A."/>
            <person name="Lipzen A."/>
            <person name="Mereny Z."/>
            <person name="Hegedus B."/>
            <person name="Baldrian P."/>
            <person name="Stursova M."/>
            <person name="Weitz H."/>
            <person name="Taylor A."/>
            <person name="Grigoriev I.V."/>
            <person name="Nagy L.G."/>
            <person name="Martin F."/>
            <person name="Kauserud H."/>
        </authorList>
    </citation>
    <scope>NUCLEOTIDE SEQUENCE</scope>
    <source>
        <strain evidence="3">CBHHK182m</strain>
    </source>
</reference>
<organism evidence="3 4">
    <name type="scientific">Mycena metata</name>
    <dbReference type="NCBI Taxonomy" id="1033252"/>
    <lineage>
        <taxon>Eukaryota</taxon>
        <taxon>Fungi</taxon>
        <taxon>Dikarya</taxon>
        <taxon>Basidiomycota</taxon>
        <taxon>Agaricomycotina</taxon>
        <taxon>Agaricomycetes</taxon>
        <taxon>Agaricomycetidae</taxon>
        <taxon>Agaricales</taxon>
        <taxon>Marasmiineae</taxon>
        <taxon>Mycenaceae</taxon>
        <taxon>Mycena</taxon>
    </lineage>
</organism>
<gene>
    <name evidence="3" type="ORF">B0H16DRAFT_1721630</name>
</gene>
<keyword evidence="2" id="KW-1133">Transmembrane helix</keyword>
<feature type="region of interest" description="Disordered" evidence="1">
    <location>
        <begin position="1"/>
        <end position="21"/>
    </location>
</feature>
<dbReference type="AlphaFoldDB" id="A0AAD7J859"/>
<sequence length="72" mass="8158">MSTRKVHGKRSFTGNHPLLPRPAMGSAAPVFVPKVPTYTFLKWSWHVGVVIGFVISYRAMSGYDRYWMGRTA</sequence>
<feature type="transmembrane region" description="Helical" evidence="2">
    <location>
        <begin position="43"/>
        <end position="60"/>
    </location>
</feature>
<keyword evidence="2" id="KW-0472">Membrane</keyword>
<evidence type="ECO:0000256" key="2">
    <source>
        <dbReference type="SAM" id="Phobius"/>
    </source>
</evidence>
<keyword evidence="4" id="KW-1185">Reference proteome</keyword>
<evidence type="ECO:0000313" key="4">
    <source>
        <dbReference type="Proteomes" id="UP001215598"/>
    </source>
</evidence>
<name>A0AAD7J859_9AGAR</name>
<feature type="compositionally biased region" description="Basic residues" evidence="1">
    <location>
        <begin position="1"/>
        <end position="10"/>
    </location>
</feature>
<evidence type="ECO:0000313" key="3">
    <source>
        <dbReference type="EMBL" id="KAJ7756562.1"/>
    </source>
</evidence>
<dbReference type="EMBL" id="JARKIB010000046">
    <property type="protein sequence ID" value="KAJ7756562.1"/>
    <property type="molecule type" value="Genomic_DNA"/>
</dbReference>
<protein>
    <submittedName>
        <fullName evidence="3">Uncharacterized protein</fullName>
    </submittedName>
</protein>
<dbReference type="Proteomes" id="UP001215598">
    <property type="component" value="Unassembled WGS sequence"/>
</dbReference>
<evidence type="ECO:0000256" key="1">
    <source>
        <dbReference type="SAM" id="MobiDB-lite"/>
    </source>
</evidence>
<comment type="caution">
    <text evidence="3">The sequence shown here is derived from an EMBL/GenBank/DDBJ whole genome shotgun (WGS) entry which is preliminary data.</text>
</comment>